<dbReference type="OrthoDB" id="7272712at2"/>
<gene>
    <name evidence="1" type="ORF">D1610_02010</name>
</gene>
<dbReference type="SUPFAM" id="SSF54909">
    <property type="entry name" value="Dimeric alpha+beta barrel"/>
    <property type="match status" value="1"/>
</dbReference>
<dbReference type="GO" id="GO:0016857">
    <property type="term" value="F:racemase and epimerase activity, acting on carbohydrates and derivatives"/>
    <property type="evidence" value="ECO:0007669"/>
    <property type="project" value="InterPro"/>
</dbReference>
<dbReference type="PANTHER" id="PTHR43239:SF1">
    <property type="entry name" value="UPF0734 PROTEIN DDB_G0273871_DDB_G0273177"/>
    <property type="match status" value="1"/>
</dbReference>
<dbReference type="InterPro" id="IPR008000">
    <property type="entry name" value="Rham/fucose_mutarotase"/>
</dbReference>
<organism evidence="1 2">
    <name type="scientific">Sphingomonas gilva</name>
    <dbReference type="NCBI Taxonomy" id="2305907"/>
    <lineage>
        <taxon>Bacteria</taxon>
        <taxon>Pseudomonadati</taxon>
        <taxon>Pseudomonadota</taxon>
        <taxon>Alphaproteobacteria</taxon>
        <taxon>Sphingomonadales</taxon>
        <taxon>Sphingomonadaceae</taxon>
        <taxon>Sphingomonas</taxon>
    </lineage>
</organism>
<dbReference type="Gene3D" id="3.30.70.100">
    <property type="match status" value="1"/>
</dbReference>
<dbReference type="InterPro" id="IPR052996">
    <property type="entry name" value="Carb_Metab_Mutarotase"/>
</dbReference>
<keyword evidence="2" id="KW-1185">Reference proteome</keyword>
<dbReference type="EMBL" id="QWLV01000001">
    <property type="protein sequence ID" value="RHW18937.1"/>
    <property type="molecule type" value="Genomic_DNA"/>
</dbReference>
<dbReference type="Proteomes" id="UP000266693">
    <property type="component" value="Unassembled WGS sequence"/>
</dbReference>
<evidence type="ECO:0000313" key="2">
    <source>
        <dbReference type="Proteomes" id="UP000266693"/>
    </source>
</evidence>
<dbReference type="InterPro" id="IPR011008">
    <property type="entry name" value="Dimeric_a/b-barrel"/>
</dbReference>
<accession>A0A396RQN9</accession>
<proteinExistence type="predicted"/>
<name>A0A396RQN9_9SPHN</name>
<reference evidence="1 2" key="1">
    <citation type="submission" date="2018-08" db="EMBL/GenBank/DDBJ databases">
        <title>The multiple taxonomic identification of Sphingomonas gilva.</title>
        <authorList>
            <person name="Zhu D."/>
            <person name="Zheng S."/>
        </authorList>
    </citation>
    <scope>NUCLEOTIDE SEQUENCE [LARGE SCALE GENOMIC DNA]</scope>
    <source>
        <strain evidence="1 2">ZDH117</strain>
    </source>
</reference>
<protein>
    <submittedName>
        <fullName evidence="1">L-rhamnose mutarotase</fullName>
    </submittedName>
</protein>
<dbReference type="Pfam" id="PF05336">
    <property type="entry name" value="rhaM"/>
    <property type="match status" value="1"/>
</dbReference>
<evidence type="ECO:0000313" key="1">
    <source>
        <dbReference type="EMBL" id="RHW18937.1"/>
    </source>
</evidence>
<sequence length="111" mass="12272">MRHILLLDLKDEADLIARYERHHAPGAVPEAVTASIRAAGVTAMEIFRSGNRLVMVVEAEAGFDSAGQSNPSTAAWEAMMDEFQQRLPWAPPGRKWVPAARIFSLDEQGDR</sequence>
<dbReference type="RefSeq" id="WP_118862445.1">
    <property type="nucleotide sequence ID" value="NZ_QWLV01000001.1"/>
</dbReference>
<dbReference type="PANTHER" id="PTHR43239">
    <property type="entry name" value="UPF0734 PROTEIN DDB_G0273871/DDB_G0273177"/>
    <property type="match status" value="1"/>
</dbReference>
<comment type="caution">
    <text evidence="1">The sequence shown here is derived from an EMBL/GenBank/DDBJ whole genome shotgun (WGS) entry which is preliminary data.</text>
</comment>
<dbReference type="AlphaFoldDB" id="A0A396RQN9"/>